<dbReference type="RefSeq" id="WP_136772479.1">
    <property type="nucleotide sequence ID" value="NZ_SUMF01000004.1"/>
</dbReference>
<evidence type="ECO:0008006" key="4">
    <source>
        <dbReference type="Google" id="ProtNLM"/>
    </source>
</evidence>
<feature type="transmembrane region" description="Helical" evidence="1">
    <location>
        <begin position="54"/>
        <end position="76"/>
    </location>
</feature>
<dbReference type="Proteomes" id="UP000310016">
    <property type="component" value="Unassembled WGS sequence"/>
</dbReference>
<proteinExistence type="predicted"/>
<organism evidence="2 3">
    <name type="scientific">Chitiniphilus eburneus</name>
    <dbReference type="NCBI Taxonomy" id="2571148"/>
    <lineage>
        <taxon>Bacteria</taxon>
        <taxon>Pseudomonadati</taxon>
        <taxon>Pseudomonadota</taxon>
        <taxon>Betaproteobacteria</taxon>
        <taxon>Neisseriales</taxon>
        <taxon>Chitinibacteraceae</taxon>
        <taxon>Chitiniphilus</taxon>
    </lineage>
</organism>
<dbReference type="Pfam" id="PF16931">
    <property type="entry name" value="Phage_holin_8"/>
    <property type="match status" value="1"/>
</dbReference>
<evidence type="ECO:0000313" key="2">
    <source>
        <dbReference type="EMBL" id="TJZ75566.1"/>
    </source>
</evidence>
<keyword evidence="1" id="KW-0472">Membrane</keyword>
<feature type="transmembrane region" description="Helical" evidence="1">
    <location>
        <begin position="12"/>
        <end position="42"/>
    </location>
</feature>
<reference evidence="2 3" key="1">
    <citation type="submission" date="2019-04" db="EMBL/GenBank/DDBJ databases">
        <title>Chitiniphilus eburnea sp. nov., a novel chitinolytic bacterium isolated from aquaculture sludge.</title>
        <authorList>
            <person name="Sheng M."/>
        </authorList>
    </citation>
    <scope>NUCLEOTIDE SEQUENCE [LARGE SCALE GENOMIC DNA]</scope>
    <source>
        <strain evidence="2 3">HX-2-15</strain>
    </source>
</reference>
<evidence type="ECO:0000256" key="1">
    <source>
        <dbReference type="SAM" id="Phobius"/>
    </source>
</evidence>
<gene>
    <name evidence="2" type="ORF">FAZ21_06520</name>
</gene>
<dbReference type="AlphaFoldDB" id="A0A4U0Q3D2"/>
<keyword evidence="1" id="KW-0812">Transmembrane</keyword>
<accession>A0A4U0Q3D2</accession>
<name>A0A4U0Q3D2_9NEIS</name>
<feature type="transmembrane region" description="Helical" evidence="1">
    <location>
        <begin position="88"/>
        <end position="106"/>
    </location>
</feature>
<evidence type="ECO:0000313" key="3">
    <source>
        <dbReference type="Proteomes" id="UP000310016"/>
    </source>
</evidence>
<protein>
    <recommendedName>
        <fullName evidence="4">Phage holin family protein</fullName>
    </recommendedName>
</protein>
<dbReference type="InterPro" id="IPR032637">
    <property type="entry name" value="Phage_holin-like"/>
</dbReference>
<keyword evidence="1" id="KW-1133">Transmembrane helix</keyword>
<keyword evidence="3" id="KW-1185">Reference proteome</keyword>
<dbReference type="EMBL" id="SUMF01000004">
    <property type="protein sequence ID" value="TJZ75566.1"/>
    <property type="molecule type" value="Genomic_DNA"/>
</dbReference>
<sequence length="121" mass="12299">MAEPVASTSAWALLVGMLGITAVSGDQAGIVLGAWAGAMAFVTVRTEMSLRARAWQGVLSWLLGMIGASTAARAVAKITVGAIEPTEPVGAIVAAALSLVLIRSAMKWAERGGQKNAAADH</sequence>
<dbReference type="OrthoDB" id="9881699at2"/>
<comment type="caution">
    <text evidence="2">The sequence shown here is derived from an EMBL/GenBank/DDBJ whole genome shotgun (WGS) entry which is preliminary data.</text>
</comment>